<dbReference type="InterPro" id="IPR046947">
    <property type="entry name" value="LytR-like"/>
</dbReference>
<evidence type="ECO:0000313" key="8">
    <source>
        <dbReference type="EMBL" id="MBP2620353.1"/>
    </source>
</evidence>
<dbReference type="RefSeq" id="WP_209550863.1">
    <property type="nucleotide sequence ID" value="NZ_QFAY01000005.1"/>
</dbReference>
<keyword evidence="9" id="KW-1185">Reference proteome</keyword>
<dbReference type="SMART" id="SM00850">
    <property type="entry name" value="LytTR"/>
    <property type="match status" value="1"/>
</dbReference>
<accession>A0ABS5AUW0</accession>
<evidence type="ECO:0000259" key="6">
    <source>
        <dbReference type="PROSITE" id="PS50110"/>
    </source>
</evidence>
<proteinExistence type="predicted"/>
<reference evidence="8 9" key="1">
    <citation type="submission" date="2018-05" db="EMBL/GenBank/DDBJ databases">
        <title>Draft genome sequence of Streptococcus panodentis CCUG 70867T.</title>
        <authorList>
            <person name="Salva-Serra F."/>
            <person name="Mendez V."/>
            <person name="Jaen-Luchoro D."/>
            <person name="Gonzales-Siles L."/>
            <person name="Karlsson R."/>
            <person name="Engstrom-Jakobsson H."/>
            <person name="Busquets A."/>
            <person name="Gomila M."/>
            <person name="Pineiro-Iglesias B."/>
            <person name="Bennasar-Figueras A."/>
            <person name="Seeger M."/>
            <person name="Moore E."/>
        </authorList>
    </citation>
    <scope>NUCLEOTIDE SEQUENCE [LARGE SCALE GENOMIC DNA]</scope>
    <source>
        <strain evidence="8 9">CCUG 70867</strain>
    </source>
</reference>
<comment type="function">
    <text evidence="4">Required for high-level post-exponential phase expression of a series of secreted proteins.</text>
</comment>
<feature type="modified residue" description="4-aspartylphosphate" evidence="5">
    <location>
        <position position="60"/>
    </location>
</feature>
<evidence type="ECO:0000256" key="2">
    <source>
        <dbReference type="ARBA" id="ARBA00023012"/>
    </source>
</evidence>
<dbReference type="Pfam" id="PF04397">
    <property type="entry name" value="LytTR"/>
    <property type="match status" value="1"/>
</dbReference>
<protein>
    <submittedName>
        <fullName evidence="8">DNA-binding response regulator</fullName>
    </submittedName>
</protein>
<dbReference type="Gene3D" id="3.40.50.2300">
    <property type="match status" value="1"/>
</dbReference>
<dbReference type="PANTHER" id="PTHR37299">
    <property type="entry name" value="TRANSCRIPTIONAL REGULATOR-RELATED"/>
    <property type="match status" value="1"/>
</dbReference>
<gene>
    <name evidence="8" type="ORF">DHL47_03190</name>
</gene>
<dbReference type="Pfam" id="PF00072">
    <property type="entry name" value="Response_reg"/>
    <property type="match status" value="1"/>
</dbReference>
<dbReference type="InterPro" id="IPR001789">
    <property type="entry name" value="Sig_transdc_resp-reg_receiver"/>
</dbReference>
<keyword evidence="8" id="KW-0238">DNA-binding</keyword>
<dbReference type="InterPro" id="IPR011006">
    <property type="entry name" value="CheY-like_superfamily"/>
</dbReference>
<feature type="domain" description="HTH LytTR-type" evidence="7">
    <location>
        <begin position="152"/>
        <end position="244"/>
    </location>
</feature>
<evidence type="ECO:0000256" key="3">
    <source>
        <dbReference type="ARBA" id="ARBA00023159"/>
    </source>
</evidence>
<evidence type="ECO:0000313" key="9">
    <source>
        <dbReference type="Proteomes" id="UP001519349"/>
    </source>
</evidence>
<comment type="caution">
    <text evidence="8">The sequence shown here is derived from an EMBL/GenBank/DDBJ whole genome shotgun (WGS) entry which is preliminary data.</text>
</comment>
<sequence length="249" mass="29678">MKIFVLDDDKQQQVYMETTIRRIFEKNGWEDFQLLEIYGKPEQLIDAMHERGSHQIFFLDIEIKKEAQKGLEVAQQIRKQDPYALIVFVTTHSEFLPLTFRYQVSAFDFIDKNLSDEDFAERIEQDLAYLYERRDIYQADETYIFENGHSEFQVPFNEIYYFETSEVPHKLILYTKTQRLEFYGQLSEVVDHDKRLIRCHRSFVVNPGKISSIDKDKKMVFFPNGASCYVSRYKMKGLLEAFRKVGKHG</sequence>
<feature type="domain" description="Response regulatory" evidence="6">
    <location>
        <begin position="2"/>
        <end position="127"/>
    </location>
</feature>
<dbReference type="PROSITE" id="PS50110">
    <property type="entry name" value="RESPONSE_REGULATORY"/>
    <property type="match status" value="1"/>
</dbReference>
<organism evidence="8 9">
    <name type="scientific">Streptococcus panodentis</name>
    <dbReference type="NCBI Taxonomy" id="1581472"/>
    <lineage>
        <taxon>Bacteria</taxon>
        <taxon>Bacillati</taxon>
        <taxon>Bacillota</taxon>
        <taxon>Bacilli</taxon>
        <taxon>Lactobacillales</taxon>
        <taxon>Streptococcaceae</taxon>
        <taxon>Streptococcus</taxon>
    </lineage>
</organism>
<evidence type="ECO:0000256" key="4">
    <source>
        <dbReference type="ARBA" id="ARBA00037164"/>
    </source>
</evidence>
<dbReference type="PROSITE" id="PS50930">
    <property type="entry name" value="HTH_LYTTR"/>
    <property type="match status" value="1"/>
</dbReference>
<dbReference type="SUPFAM" id="SSF52172">
    <property type="entry name" value="CheY-like"/>
    <property type="match status" value="1"/>
</dbReference>
<dbReference type="InterPro" id="IPR007492">
    <property type="entry name" value="LytTR_DNA-bd_dom"/>
</dbReference>
<keyword evidence="3" id="KW-0010">Activator</keyword>
<keyword evidence="5" id="KW-0597">Phosphoprotein</keyword>
<keyword evidence="2" id="KW-0902">Two-component regulatory system</keyword>
<evidence type="ECO:0000256" key="1">
    <source>
        <dbReference type="ARBA" id="ARBA00022490"/>
    </source>
</evidence>
<dbReference type="CDD" id="cd17533">
    <property type="entry name" value="REC_LytTR_AgrA-like"/>
    <property type="match status" value="1"/>
</dbReference>
<dbReference type="GO" id="GO:0003677">
    <property type="term" value="F:DNA binding"/>
    <property type="evidence" value="ECO:0007669"/>
    <property type="project" value="UniProtKB-KW"/>
</dbReference>
<evidence type="ECO:0000259" key="7">
    <source>
        <dbReference type="PROSITE" id="PS50930"/>
    </source>
</evidence>
<dbReference type="EMBL" id="QFAY01000005">
    <property type="protein sequence ID" value="MBP2620353.1"/>
    <property type="molecule type" value="Genomic_DNA"/>
</dbReference>
<keyword evidence="1" id="KW-0963">Cytoplasm</keyword>
<dbReference type="PANTHER" id="PTHR37299:SF3">
    <property type="entry name" value="STAGE 0 SPORULATION PROTEIN A HOMOLOG"/>
    <property type="match status" value="1"/>
</dbReference>
<dbReference type="Proteomes" id="UP001519349">
    <property type="component" value="Unassembled WGS sequence"/>
</dbReference>
<dbReference type="SMART" id="SM00448">
    <property type="entry name" value="REC"/>
    <property type="match status" value="1"/>
</dbReference>
<name>A0ABS5AUW0_9STRE</name>
<evidence type="ECO:0000256" key="5">
    <source>
        <dbReference type="PROSITE-ProRule" id="PRU00169"/>
    </source>
</evidence>
<dbReference type="Gene3D" id="2.40.50.1020">
    <property type="entry name" value="LytTr DNA-binding domain"/>
    <property type="match status" value="1"/>
</dbReference>